<dbReference type="Gene3D" id="3.40.250.10">
    <property type="entry name" value="Rhodanese-like domain"/>
    <property type="match status" value="1"/>
</dbReference>
<dbReference type="SUPFAM" id="SSF52821">
    <property type="entry name" value="Rhodanese/Cell cycle control phosphatase"/>
    <property type="match status" value="1"/>
</dbReference>
<dbReference type="Pfam" id="PF26341">
    <property type="entry name" value="AAA_SelU"/>
    <property type="match status" value="1"/>
</dbReference>
<name>A0AA42LTS6_9BURK</name>
<dbReference type="RefSeq" id="WP_279997026.1">
    <property type="nucleotide sequence ID" value="NZ_JAOCDZ010000024.1"/>
</dbReference>
<dbReference type="GO" id="GO:0002098">
    <property type="term" value="P:tRNA wobble uridine modification"/>
    <property type="evidence" value="ECO:0007669"/>
    <property type="project" value="InterPro"/>
</dbReference>
<dbReference type="InterPro" id="IPR058840">
    <property type="entry name" value="AAA_SelU"/>
</dbReference>
<keyword evidence="3" id="KW-0808">Transferase</keyword>
<dbReference type="InterPro" id="IPR027417">
    <property type="entry name" value="P-loop_NTPase"/>
</dbReference>
<dbReference type="PROSITE" id="PS50206">
    <property type="entry name" value="RHODANESE_3"/>
    <property type="match status" value="1"/>
</dbReference>
<proteinExistence type="predicted"/>
<gene>
    <name evidence="3" type="primary">mnmH</name>
    <name evidence="3" type="ORF">N5D93_26390</name>
</gene>
<evidence type="ECO:0000259" key="2">
    <source>
        <dbReference type="PROSITE" id="PS50206"/>
    </source>
</evidence>
<evidence type="ECO:0000313" key="3">
    <source>
        <dbReference type="EMBL" id="MDH0739366.1"/>
    </source>
</evidence>
<dbReference type="GO" id="GO:0043828">
    <property type="term" value="F:tRNA 2-selenouridine synthase activity"/>
    <property type="evidence" value="ECO:0007669"/>
    <property type="project" value="InterPro"/>
</dbReference>
<feature type="domain" description="Rhodanese" evidence="2">
    <location>
        <begin position="17"/>
        <end position="133"/>
    </location>
</feature>
<dbReference type="EMBL" id="JAOCDZ010000024">
    <property type="protein sequence ID" value="MDH0739366.1"/>
    <property type="molecule type" value="Genomic_DNA"/>
</dbReference>
<comment type="caution">
    <text evidence="3">The sequence shown here is derived from an EMBL/GenBank/DDBJ whole genome shotgun (WGS) entry which is preliminary data.</text>
</comment>
<evidence type="ECO:0000256" key="1">
    <source>
        <dbReference type="ARBA" id="ARBA00023266"/>
    </source>
</evidence>
<dbReference type="NCBIfam" id="NF008752">
    <property type="entry name" value="PRK11784.1-4"/>
    <property type="match status" value="1"/>
</dbReference>
<dbReference type="EC" id="2.5.1.-" evidence="3"/>
<reference evidence="3" key="1">
    <citation type="submission" date="2022-09" db="EMBL/GenBank/DDBJ databases">
        <title>Intensive care unit water sources are persistently colonized with multi-drug resistant bacteria and are the site of extensive horizontal gene transfer of antibiotic resistance genes.</title>
        <authorList>
            <person name="Diorio-Toth L."/>
        </authorList>
    </citation>
    <scope>NUCLEOTIDE SEQUENCE</scope>
    <source>
        <strain evidence="3">GD03843</strain>
    </source>
</reference>
<evidence type="ECO:0000313" key="4">
    <source>
        <dbReference type="Proteomes" id="UP001161094"/>
    </source>
</evidence>
<dbReference type="NCBIfam" id="NF008750">
    <property type="entry name" value="PRK11784.1-2"/>
    <property type="match status" value="1"/>
</dbReference>
<dbReference type="InterPro" id="IPR001763">
    <property type="entry name" value="Rhodanese-like_dom"/>
</dbReference>
<dbReference type="InterPro" id="IPR036873">
    <property type="entry name" value="Rhodanese-like_dom_sf"/>
</dbReference>
<dbReference type="PANTHER" id="PTHR30401">
    <property type="entry name" value="TRNA 2-SELENOURIDINE SYNTHASE"/>
    <property type="match status" value="1"/>
</dbReference>
<dbReference type="AlphaFoldDB" id="A0AA42LTS6"/>
<keyword evidence="1" id="KW-0711">Selenium</keyword>
<organism evidence="3 4">
    <name type="scientific">Achromobacter spanius</name>
    <dbReference type="NCBI Taxonomy" id="217203"/>
    <lineage>
        <taxon>Bacteria</taxon>
        <taxon>Pseudomonadati</taxon>
        <taxon>Pseudomonadota</taxon>
        <taxon>Betaproteobacteria</taxon>
        <taxon>Burkholderiales</taxon>
        <taxon>Alcaligenaceae</taxon>
        <taxon>Achromobacter</taxon>
    </lineage>
</organism>
<dbReference type="NCBIfam" id="TIGR03167">
    <property type="entry name" value="tRNA_sel_U_synt"/>
    <property type="match status" value="1"/>
</dbReference>
<dbReference type="SMART" id="SM00450">
    <property type="entry name" value="RHOD"/>
    <property type="match status" value="1"/>
</dbReference>
<dbReference type="Proteomes" id="UP001161094">
    <property type="component" value="Unassembled WGS sequence"/>
</dbReference>
<dbReference type="PANTHER" id="PTHR30401:SF0">
    <property type="entry name" value="TRNA 2-SELENOURIDINE SYNTHASE"/>
    <property type="match status" value="1"/>
</dbReference>
<accession>A0AA42LTS6</accession>
<dbReference type="InterPro" id="IPR017582">
    <property type="entry name" value="SelU"/>
</dbReference>
<dbReference type="Pfam" id="PF00581">
    <property type="entry name" value="Rhodanese"/>
    <property type="match status" value="1"/>
</dbReference>
<protein>
    <submittedName>
        <fullName evidence="3">tRNA 2-selenouridine(34) synthase MnmH</fullName>
        <ecNumber evidence="3">2.5.1.-</ecNumber>
    </submittedName>
</protein>
<sequence length="357" mass="39834">MKHLLADLEQLNDFDEIIDVRSPLEYAIDHIPGAISAPVLNDDERVRVGTLYTQVSPFEASRIGAAIVARNIARHLETTFVDRPQGWRPLVYCWRGGKRSGSMTVMFNMIGWRARQLNGGYKRYRGATLLALDTLPTTLRCVVLVGPTGSGKTRLLHALESAGAQTLDLEHLASHRGSLLGAVPGVVQPSQKRFDTLLAARLRALDTTRPVFVEAESRKIGAVALPPALLQAMHQGACIEVVCTPEDRAAFLQQDYAQLFDNADWLKEQLQRLLGLHSRDVIKGWLQMVDEGRRLELASDLINRHYDPAYARSGHAHYTQLPQAMQMRFRPNDADVVEQARALLAEMQAEAMQIKTM</sequence>
<dbReference type="SUPFAM" id="SSF52540">
    <property type="entry name" value="P-loop containing nucleoside triphosphate hydrolases"/>
    <property type="match status" value="1"/>
</dbReference>